<dbReference type="Proteomes" id="UP000184041">
    <property type="component" value="Unassembled WGS sequence"/>
</dbReference>
<keyword evidence="2" id="KW-1185">Reference proteome</keyword>
<dbReference type="STRING" id="1194090.SAMN05443144_101171"/>
<evidence type="ECO:0000313" key="1">
    <source>
        <dbReference type="EMBL" id="SHE37846.1"/>
    </source>
</evidence>
<proteinExistence type="predicted"/>
<name>A0A1M4T095_9BACT</name>
<evidence type="ECO:0000313" key="2">
    <source>
        <dbReference type="Proteomes" id="UP000184041"/>
    </source>
</evidence>
<sequence>MQDVEFRISFYSSFNIKIPTFLQRYQFPVDESGSFAPVIPGSGIRERYSKT</sequence>
<dbReference type="AlphaFoldDB" id="A0A1M4T095"/>
<organism evidence="1 2">
    <name type="scientific">Fodinibius roseus</name>
    <dbReference type="NCBI Taxonomy" id="1194090"/>
    <lineage>
        <taxon>Bacteria</taxon>
        <taxon>Pseudomonadati</taxon>
        <taxon>Balneolota</taxon>
        <taxon>Balneolia</taxon>
        <taxon>Balneolales</taxon>
        <taxon>Balneolaceae</taxon>
        <taxon>Fodinibius</taxon>
    </lineage>
</organism>
<gene>
    <name evidence="1" type="ORF">SAMN05443144_101171</name>
</gene>
<reference evidence="1 2" key="1">
    <citation type="submission" date="2016-11" db="EMBL/GenBank/DDBJ databases">
        <authorList>
            <person name="Jaros S."/>
            <person name="Januszkiewicz K."/>
            <person name="Wedrychowicz H."/>
        </authorList>
    </citation>
    <scope>NUCLEOTIDE SEQUENCE [LARGE SCALE GENOMIC DNA]</scope>
    <source>
        <strain evidence="1 2">DSM 21986</strain>
    </source>
</reference>
<protein>
    <submittedName>
        <fullName evidence="1">Uncharacterized protein</fullName>
    </submittedName>
</protein>
<accession>A0A1M4T095</accession>
<dbReference type="EMBL" id="FQUS01000001">
    <property type="protein sequence ID" value="SHE37846.1"/>
    <property type="molecule type" value="Genomic_DNA"/>
</dbReference>